<dbReference type="SUPFAM" id="SSF51445">
    <property type="entry name" value="(Trans)glycosidases"/>
    <property type="match status" value="1"/>
</dbReference>
<accession>A0A920CM00</accession>
<dbReference type="InterPro" id="IPR013529">
    <property type="entry name" value="Glyco_hydro_42_N"/>
</dbReference>
<gene>
    <name evidence="4" type="ORF">J41TS4_18610</name>
</gene>
<evidence type="ECO:0000259" key="3">
    <source>
        <dbReference type="Pfam" id="PF02449"/>
    </source>
</evidence>
<feature type="domain" description="Glycoside hydrolase family 42 N-terminal" evidence="3">
    <location>
        <begin position="523"/>
        <end position="612"/>
    </location>
</feature>
<dbReference type="GO" id="GO:0009341">
    <property type="term" value="C:beta-galactosidase complex"/>
    <property type="evidence" value="ECO:0007669"/>
    <property type="project" value="InterPro"/>
</dbReference>
<organism evidence="4 5">
    <name type="scientific">Paenibacillus apis</name>
    <dbReference type="NCBI Taxonomy" id="1792174"/>
    <lineage>
        <taxon>Bacteria</taxon>
        <taxon>Bacillati</taxon>
        <taxon>Bacillota</taxon>
        <taxon>Bacilli</taxon>
        <taxon>Bacillales</taxon>
        <taxon>Paenibacillaceae</taxon>
        <taxon>Paenibacillus</taxon>
    </lineage>
</organism>
<protein>
    <recommendedName>
        <fullName evidence="3">Glycoside hydrolase family 42 N-terminal domain-containing protein</fullName>
    </recommendedName>
</protein>
<dbReference type="InterPro" id="IPR017853">
    <property type="entry name" value="GH"/>
</dbReference>
<evidence type="ECO:0000313" key="4">
    <source>
        <dbReference type="EMBL" id="GIO42103.1"/>
    </source>
</evidence>
<proteinExistence type="predicted"/>
<keyword evidence="1" id="KW-0378">Hydrolase</keyword>
<keyword evidence="5" id="KW-1185">Reference proteome</keyword>
<sequence>MNMLLFYDQSFPFDGRRPDTSFLTAVSAWAEVVDADGLVSRLQAKKWDTLVWLHGPYFPKESWTAVRAHLQSGGGLLHTGGAPFRRPAVQTDTGEWRIEREQVGYHQVLDIHDALPVDVSLVRTQKAGAEFPVLSGKESWFGIEPTWGLTLHPSKTSDIPAEMGSCGPMDSVITPLLIGADAVGRERAASVVLLEQNKGIYAGGRWVFVNQEIPKIVGCAEGADLLQELASFAGYGVTEIWLKPNYACYEPGEQPLLTLQLQALSRTEAGAENRWRFEVEVRKDGVDEPVWTASLEFEAGRAVPDLQPVRLPVKLAAEPGLYRVRASALSAKGERRVLTQAFWGMDWELLQSGEPLKAGRDYFERGGKPVPIVGMTYMTSDVSRKFLQLPNVERWERDMAEMSRAGINLIRTGIWTGYRQIMFADGHAVEDALRSIDAFILTAKRFGLEVTFTFFSFAPESWEGVNPYLDPRSVEAQKRFIAAIVSRQQGTTNVHWDLINEPSLFDPARIFEGPVTARDTYEQQAWSEWLSQRYDGDLAALQERWNMTPEQLPDFASAQAPDPDDKVFRSVLQPKKWARWLDFTLFTMDMHNRWASELIGTLRRINPEHLATVGQDEGICSQRPSPSFYAREVDYTTVHSWWQNDHLAWDGLFTKTPGKPNLVQETGIMHIQHPDGRAKRTEAELRNILERKYAYAFSTGGAGAVQWIWNINYYMNNANESNIGALRADGTQKPEADVSYDFGSFIGQIGHLFNERELEEIAVVYPYSNDFSNQPLAYGATTKAIRTLAHVMNVHPRGIGEYHLHELREHPARLIIVPSAHNFDDRAFAEIVALAEQGATVLWNGPIRLDAHWGATPDRLREELGELHQGNVLREETLELDGRQYQVAFGERKINTLVVERPAKYDSKPGSALSPVVVSLGAGKLIWNPLPLELNERDEPIIAAYRHALAESGVASELEWLKGGELAGIYGRKLTFEQADLYIFVSEFGADAEIAVRNPQTQAAYRFTVERERTIMFAADKQGKLLAVYRPDQVHIERVYLDKLN</sequence>
<keyword evidence="2" id="KW-0326">Glycosidase</keyword>
<dbReference type="Pfam" id="PF02449">
    <property type="entry name" value="Glyco_hydro_42"/>
    <property type="match status" value="1"/>
</dbReference>
<dbReference type="Proteomes" id="UP000678895">
    <property type="component" value="Unassembled WGS sequence"/>
</dbReference>
<reference evidence="4" key="1">
    <citation type="submission" date="2021-03" db="EMBL/GenBank/DDBJ databases">
        <title>Antimicrobial resistance genes in bacteria isolated from Japanese honey, and their potential for conferring macrolide and lincosamide resistance in the American foulbrood pathogen Paenibacillus larvae.</title>
        <authorList>
            <person name="Okamoto M."/>
            <person name="Kumagai M."/>
            <person name="Kanamori H."/>
            <person name="Takamatsu D."/>
        </authorList>
    </citation>
    <scope>NUCLEOTIDE SEQUENCE</scope>
    <source>
        <strain evidence="4">J41TS4</strain>
    </source>
</reference>
<name>A0A920CM00_9BACL</name>
<dbReference type="EMBL" id="BORS01000005">
    <property type="protein sequence ID" value="GIO42103.1"/>
    <property type="molecule type" value="Genomic_DNA"/>
</dbReference>
<evidence type="ECO:0000256" key="2">
    <source>
        <dbReference type="ARBA" id="ARBA00023295"/>
    </source>
</evidence>
<comment type="caution">
    <text evidence="4">The sequence shown here is derived from an EMBL/GenBank/DDBJ whole genome shotgun (WGS) entry which is preliminary data.</text>
</comment>
<evidence type="ECO:0000313" key="5">
    <source>
        <dbReference type="Proteomes" id="UP000678895"/>
    </source>
</evidence>
<evidence type="ECO:0000256" key="1">
    <source>
        <dbReference type="ARBA" id="ARBA00022801"/>
    </source>
</evidence>
<dbReference type="GO" id="GO:0004565">
    <property type="term" value="F:beta-galactosidase activity"/>
    <property type="evidence" value="ECO:0007669"/>
    <property type="project" value="InterPro"/>
</dbReference>
<dbReference type="GO" id="GO:0005975">
    <property type="term" value="P:carbohydrate metabolic process"/>
    <property type="evidence" value="ECO:0007669"/>
    <property type="project" value="InterPro"/>
</dbReference>
<dbReference type="Gene3D" id="3.20.20.80">
    <property type="entry name" value="Glycosidases"/>
    <property type="match status" value="1"/>
</dbReference>
<dbReference type="AlphaFoldDB" id="A0A920CM00"/>